<organism evidence="1 2">
    <name type="scientific">Neophaeococcomyces mojaviensis</name>
    <dbReference type="NCBI Taxonomy" id="3383035"/>
    <lineage>
        <taxon>Eukaryota</taxon>
        <taxon>Fungi</taxon>
        <taxon>Dikarya</taxon>
        <taxon>Ascomycota</taxon>
        <taxon>Pezizomycotina</taxon>
        <taxon>Eurotiomycetes</taxon>
        <taxon>Chaetothyriomycetidae</taxon>
        <taxon>Chaetothyriales</taxon>
        <taxon>Chaetothyriales incertae sedis</taxon>
        <taxon>Neophaeococcomyces</taxon>
    </lineage>
</organism>
<protein>
    <submittedName>
        <fullName evidence="1">Uncharacterized protein</fullName>
    </submittedName>
</protein>
<comment type="caution">
    <text evidence="1">The sequence shown here is derived from an EMBL/GenBank/DDBJ whole genome shotgun (WGS) entry which is preliminary data.</text>
</comment>
<name>A0ACC3AJJ2_9EURO</name>
<gene>
    <name evidence="1" type="ORF">H2198_000650</name>
</gene>
<dbReference type="EMBL" id="JAPDRQ010000007">
    <property type="protein sequence ID" value="KAJ9663638.1"/>
    <property type="molecule type" value="Genomic_DNA"/>
</dbReference>
<evidence type="ECO:0000313" key="1">
    <source>
        <dbReference type="EMBL" id="KAJ9663638.1"/>
    </source>
</evidence>
<accession>A0ACC3AJJ2</accession>
<reference evidence="1" key="1">
    <citation type="submission" date="2022-10" db="EMBL/GenBank/DDBJ databases">
        <title>Culturing micro-colonial fungi from biological soil crusts in the Mojave desert and describing Neophaeococcomyces mojavensis, and introducing the new genera and species Taxawa tesnikishii.</title>
        <authorList>
            <person name="Kurbessoian T."/>
            <person name="Stajich J.E."/>
        </authorList>
    </citation>
    <scope>NUCLEOTIDE SEQUENCE</scope>
    <source>
        <strain evidence="1">JES_112</strain>
    </source>
</reference>
<evidence type="ECO:0000313" key="2">
    <source>
        <dbReference type="Proteomes" id="UP001172386"/>
    </source>
</evidence>
<proteinExistence type="predicted"/>
<sequence length="170" mass="18916">MTEKPALPALASQFAVPKTSQHIVQSDGMSITLQCKLSYSARIPVYGSNPTSNVSEALFYIEKPILSMHEKRSLYDANGTLLFDIKERQSTFTTQCCIYVGGEETRVGNVGKSCNGYLLGQFGYGEKSFQDLLAVEKGSWWRGSVNLRHIKTGESLPNRFQAILQNEILQ</sequence>
<dbReference type="Proteomes" id="UP001172386">
    <property type="component" value="Unassembled WGS sequence"/>
</dbReference>
<keyword evidence="2" id="KW-1185">Reference proteome</keyword>